<dbReference type="InterPro" id="IPR000962">
    <property type="entry name" value="Znf_DskA_TraR"/>
</dbReference>
<keyword evidence="1" id="KW-0479">Metal-binding</keyword>
<dbReference type="PROSITE" id="PS51128">
    <property type="entry name" value="ZF_DKSA_2"/>
    <property type="match status" value="1"/>
</dbReference>
<dbReference type="PANTHER" id="PTHR33823">
    <property type="entry name" value="RNA POLYMERASE-BINDING TRANSCRIPTION FACTOR DKSA-RELATED"/>
    <property type="match status" value="1"/>
</dbReference>
<evidence type="ECO:0000256" key="2">
    <source>
        <dbReference type="ARBA" id="ARBA00022771"/>
    </source>
</evidence>
<evidence type="ECO:0000256" key="1">
    <source>
        <dbReference type="ARBA" id="ARBA00022723"/>
    </source>
</evidence>
<protein>
    <submittedName>
        <fullName evidence="7">Molecular chaperone DnaK</fullName>
    </submittedName>
</protein>
<feature type="coiled-coil region" evidence="5">
    <location>
        <begin position="27"/>
        <end position="54"/>
    </location>
</feature>
<keyword evidence="3" id="KW-0862">Zinc</keyword>
<sequence>MKAINKFPETTEELKTNLSPEELAYFEAIILRKREEAQDELEYLQNQIEDIRSSDDDDASSLTHHMGDLGSREESLDLTYRLIQRNRKYINELNRALVRIDNGTYGICRATGEPIEKGRLEFAPHTRYSIDAKNRGLDKKRAAFAQMK</sequence>
<dbReference type="GO" id="GO:0008270">
    <property type="term" value="F:zinc ion binding"/>
    <property type="evidence" value="ECO:0007669"/>
    <property type="project" value="UniProtKB-KW"/>
</dbReference>
<feature type="zinc finger region" description="dksA C4-type" evidence="4">
    <location>
        <begin position="108"/>
        <end position="132"/>
    </location>
</feature>
<keyword evidence="5" id="KW-0175">Coiled coil</keyword>
<gene>
    <name evidence="7" type="ORF">CWD77_06735</name>
</gene>
<proteinExistence type="predicted"/>
<evidence type="ECO:0000313" key="8">
    <source>
        <dbReference type="Proteomes" id="UP000233398"/>
    </source>
</evidence>
<accession>A0A2N0VLX0</accession>
<evidence type="ECO:0000259" key="6">
    <source>
        <dbReference type="Pfam" id="PF01258"/>
    </source>
</evidence>
<dbReference type="EMBL" id="PISP01000001">
    <property type="protein sequence ID" value="PKD45144.1"/>
    <property type="molecule type" value="Genomic_DNA"/>
</dbReference>
<dbReference type="Pfam" id="PF01258">
    <property type="entry name" value="zf-dskA_traR"/>
    <property type="match status" value="1"/>
</dbReference>
<name>A0A2N0VLX0_9BACT</name>
<dbReference type="RefSeq" id="WP_101072633.1">
    <property type="nucleotide sequence ID" value="NZ_PISP01000001.1"/>
</dbReference>
<dbReference type="Proteomes" id="UP000233398">
    <property type="component" value="Unassembled WGS sequence"/>
</dbReference>
<feature type="domain" description="Zinc finger DksA/TraR C4-type" evidence="6">
    <location>
        <begin position="103"/>
        <end position="135"/>
    </location>
</feature>
<keyword evidence="8" id="KW-1185">Reference proteome</keyword>
<evidence type="ECO:0000256" key="3">
    <source>
        <dbReference type="ARBA" id="ARBA00022833"/>
    </source>
</evidence>
<evidence type="ECO:0000313" key="7">
    <source>
        <dbReference type="EMBL" id="PKD45144.1"/>
    </source>
</evidence>
<evidence type="ECO:0000256" key="5">
    <source>
        <dbReference type="SAM" id="Coils"/>
    </source>
</evidence>
<comment type="caution">
    <text evidence="7">The sequence shown here is derived from an EMBL/GenBank/DDBJ whole genome shotgun (WGS) entry which is preliminary data.</text>
</comment>
<organism evidence="7 8">
    <name type="scientific">Rhodohalobacter barkolensis</name>
    <dbReference type="NCBI Taxonomy" id="2053187"/>
    <lineage>
        <taxon>Bacteria</taxon>
        <taxon>Pseudomonadati</taxon>
        <taxon>Balneolota</taxon>
        <taxon>Balneolia</taxon>
        <taxon>Balneolales</taxon>
        <taxon>Balneolaceae</taxon>
        <taxon>Rhodohalobacter</taxon>
    </lineage>
</organism>
<reference evidence="7 8" key="1">
    <citation type="submission" date="2017-11" db="EMBL/GenBank/DDBJ databases">
        <title>Rhodohalobacter 15182 sp. nov., isolated from a salt lake.</title>
        <authorList>
            <person name="Han S."/>
        </authorList>
    </citation>
    <scope>NUCLEOTIDE SEQUENCE [LARGE SCALE GENOMIC DNA]</scope>
    <source>
        <strain evidence="7 8">15182</strain>
    </source>
</reference>
<keyword evidence="2" id="KW-0863">Zinc-finger</keyword>
<dbReference type="InterPro" id="IPR037187">
    <property type="entry name" value="DnaK_N"/>
</dbReference>
<dbReference type="OrthoDB" id="9811543at2"/>
<evidence type="ECO:0000256" key="4">
    <source>
        <dbReference type="PROSITE-ProRule" id="PRU00510"/>
    </source>
</evidence>
<dbReference type="AlphaFoldDB" id="A0A2N0VLX0"/>
<dbReference type="PANTHER" id="PTHR33823:SF2">
    <property type="entry name" value="RNA POLYMERASE-BINDING TRANSCRIPTION FACTOR DKSA"/>
    <property type="match status" value="1"/>
</dbReference>
<dbReference type="Gene3D" id="1.20.120.910">
    <property type="entry name" value="DksA, coiled-coil domain"/>
    <property type="match status" value="1"/>
</dbReference>
<dbReference type="SUPFAM" id="SSF109635">
    <property type="entry name" value="DnaK suppressor protein DksA, alpha-hairpin domain"/>
    <property type="match status" value="1"/>
</dbReference>